<gene>
    <name evidence="3" type="primary">hsdR_4</name>
    <name evidence="3" type="ORF">NCTC5664_00707</name>
</gene>
<evidence type="ECO:0000259" key="2">
    <source>
        <dbReference type="Pfam" id="PF18766"/>
    </source>
</evidence>
<dbReference type="GO" id="GO:0009307">
    <property type="term" value="P:DNA restriction-modification system"/>
    <property type="evidence" value="ECO:0007669"/>
    <property type="project" value="UniProtKB-KW"/>
</dbReference>
<keyword evidence="1" id="KW-0680">Restriction system</keyword>
<proteinExistence type="predicted"/>
<evidence type="ECO:0000256" key="1">
    <source>
        <dbReference type="ARBA" id="ARBA00022747"/>
    </source>
</evidence>
<accession>A0A380DP71</accession>
<dbReference type="PANTHER" id="PTHR30195">
    <property type="entry name" value="TYPE I SITE-SPECIFIC DEOXYRIBONUCLEASE PROTEIN SUBUNIT M AND R"/>
    <property type="match status" value="1"/>
</dbReference>
<dbReference type="InterPro" id="IPR051268">
    <property type="entry name" value="Type-I_R_enzyme_R_subunit"/>
</dbReference>
<evidence type="ECO:0000313" key="3">
    <source>
        <dbReference type="EMBL" id="SUK36521.1"/>
    </source>
</evidence>
<dbReference type="Pfam" id="PF18766">
    <property type="entry name" value="SWI2_SNF2"/>
    <property type="match status" value="1"/>
</dbReference>
<dbReference type="Gene3D" id="3.40.50.300">
    <property type="entry name" value="P-loop containing nucleotide triphosphate hydrolases"/>
    <property type="match status" value="1"/>
</dbReference>
<dbReference type="InterPro" id="IPR027417">
    <property type="entry name" value="P-loop_NTPase"/>
</dbReference>
<dbReference type="Proteomes" id="UP000254502">
    <property type="component" value="Unassembled WGS sequence"/>
</dbReference>
<feature type="domain" description="SWI2/SNF2 ATPase" evidence="2">
    <location>
        <begin position="1"/>
        <end position="76"/>
    </location>
</feature>
<name>A0A380DP71_STAAU</name>
<reference evidence="3 4" key="1">
    <citation type="submission" date="2018-06" db="EMBL/GenBank/DDBJ databases">
        <authorList>
            <consortium name="Pathogen Informatics"/>
            <person name="Doyle S."/>
        </authorList>
    </citation>
    <scope>NUCLEOTIDE SEQUENCE [LARGE SCALE GENOMIC DNA]</scope>
    <source>
        <strain evidence="3 4">NCTC5664</strain>
    </source>
</reference>
<dbReference type="PANTHER" id="PTHR30195:SF16">
    <property type="entry name" value="TYPE I RESTRICTION ENZYME ENDONUCLEASE SUBUNIT"/>
    <property type="match status" value="1"/>
</dbReference>
<dbReference type="EC" id="3.1.21.3" evidence="3"/>
<dbReference type="SUPFAM" id="SSF52540">
    <property type="entry name" value="P-loop containing nucleoside triphosphate hydrolases"/>
    <property type="match status" value="1"/>
</dbReference>
<sequence length="89" mass="10174">MTSFKASQILSQQDDIKKVIFLVDRKDLDSQTEEEFNKFAKGAVDKTFNTSQLVRQLNDKSLPLIVTTIQKMAKAIQGNAHLLEQYKNE</sequence>
<organism evidence="3 4">
    <name type="scientific">Staphylococcus aureus</name>
    <dbReference type="NCBI Taxonomy" id="1280"/>
    <lineage>
        <taxon>Bacteria</taxon>
        <taxon>Bacillati</taxon>
        <taxon>Bacillota</taxon>
        <taxon>Bacilli</taxon>
        <taxon>Bacillales</taxon>
        <taxon>Staphylococcaceae</taxon>
        <taxon>Staphylococcus</taxon>
    </lineage>
</organism>
<dbReference type="AlphaFoldDB" id="A0A380DP71"/>
<dbReference type="GO" id="GO:0009035">
    <property type="term" value="F:type I site-specific deoxyribonuclease activity"/>
    <property type="evidence" value="ECO:0007669"/>
    <property type="project" value="UniProtKB-EC"/>
</dbReference>
<protein>
    <submittedName>
        <fullName evidence="3">Type I restriction-modification system, restriction subunit R</fullName>
        <ecNumber evidence="3">3.1.21.3</ecNumber>
    </submittedName>
</protein>
<dbReference type="InterPro" id="IPR040980">
    <property type="entry name" value="SWI2_SNF2"/>
</dbReference>
<evidence type="ECO:0000313" key="4">
    <source>
        <dbReference type="Proteomes" id="UP000254502"/>
    </source>
</evidence>
<dbReference type="EMBL" id="UHAQ01000002">
    <property type="protein sequence ID" value="SUK36521.1"/>
    <property type="molecule type" value="Genomic_DNA"/>
</dbReference>
<keyword evidence="3" id="KW-0378">Hydrolase</keyword>